<accession>A0A915CR92</accession>
<reference evidence="2" key="1">
    <citation type="submission" date="2022-11" db="UniProtKB">
        <authorList>
            <consortium name="WormBaseParasite"/>
        </authorList>
    </citation>
    <scope>IDENTIFICATION</scope>
</reference>
<dbReference type="WBParaSite" id="jg11794">
    <property type="protein sequence ID" value="jg11794"/>
    <property type="gene ID" value="jg11794"/>
</dbReference>
<dbReference type="Proteomes" id="UP000887574">
    <property type="component" value="Unplaced"/>
</dbReference>
<sequence>MTVASQEKAVNMEDIITTSGSAINENNGYEISNDFKKSPCSSIDASKVRCREQNIEQKSLQVSNNEVKSECIVDKVDKPNPKFLDHKAALDHVKKNLVKGKDTFAFLHNYSCDPELKNAFSTLMEVMDGLGEGLSFIADNTQQKNDFQNTGSVDCFLVKEK</sequence>
<proteinExistence type="predicted"/>
<name>A0A915CR92_9BILA</name>
<dbReference type="AlphaFoldDB" id="A0A915CR92"/>
<organism evidence="1 2">
    <name type="scientific">Ditylenchus dipsaci</name>
    <dbReference type="NCBI Taxonomy" id="166011"/>
    <lineage>
        <taxon>Eukaryota</taxon>
        <taxon>Metazoa</taxon>
        <taxon>Ecdysozoa</taxon>
        <taxon>Nematoda</taxon>
        <taxon>Chromadorea</taxon>
        <taxon>Rhabditida</taxon>
        <taxon>Tylenchina</taxon>
        <taxon>Tylenchomorpha</taxon>
        <taxon>Sphaerularioidea</taxon>
        <taxon>Anguinidae</taxon>
        <taxon>Anguininae</taxon>
        <taxon>Ditylenchus</taxon>
    </lineage>
</organism>
<evidence type="ECO:0000313" key="2">
    <source>
        <dbReference type="WBParaSite" id="jg11794"/>
    </source>
</evidence>
<keyword evidence="1" id="KW-1185">Reference proteome</keyword>
<protein>
    <submittedName>
        <fullName evidence="2">Uncharacterized protein</fullName>
    </submittedName>
</protein>
<evidence type="ECO:0000313" key="1">
    <source>
        <dbReference type="Proteomes" id="UP000887574"/>
    </source>
</evidence>